<reference evidence="2 3" key="1">
    <citation type="journal article" date="2022" name="bioRxiv">
        <title>Genomics of Preaxostyla Flagellates Illuminates Evolutionary Transitions and the Path Towards Mitochondrial Loss.</title>
        <authorList>
            <person name="Novak L.V.F."/>
            <person name="Treitli S.C."/>
            <person name="Pyrih J."/>
            <person name="Halakuc P."/>
            <person name="Pipaliya S.V."/>
            <person name="Vacek V."/>
            <person name="Brzon O."/>
            <person name="Soukal P."/>
            <person name="Eme L."/>
            <person name="Dacks J.B."/>
            <person name="Karnkowska A."/>
            <person name="Elias M."/>
            <person name="Hampl V."/>
        </authorList>
    </citation>
    <scope>NUCLEOTIDE SEQUENCE [LARGE SCALE GENOMIC DNA]</scope>
    <source>
        <strain evidence="2">NAU3</strain>
        <tissue evidence="2">Gut</tissue>
    </source>
</reference>
<comment type="caution">
    <text evidence="2">The sequence shown here is derived from an EMBL/GenBank/DDBJ whole genome shotgun (WGS) entry which is preliminary data.</text>
</comment>
<gene>
    <name evidence="2" type="ORF">BLNAU_12463</name>
</gene>
<sequence>MTILREEDKQRSDKTLWLITHRVLFDANDAILFRLNTPKDVATISHPQLEGGENADVRQNEEQRWVPPEEADRKEIVDRSYDQCNFRVVGERLKAENERG</sequence>
<protein>
    <submittedName>
        <fullName evidence="2">Uncharacterized protein</fullName>
    </submittedName>
</protein>
<evidence type="ECO:0000313" key="2">
    <source>
        <dbReference type="EMBL" id="KAK2952635.1"/>
    </source>
</evidence>
<evidence type="ECO:0000313" key="3">
    <source>
        <dbReference type="Proteomes" id="UP001281761"/>
    </source>
</evidence>
<feature type="compositionally biased region" description="Basic and acidic residues" evidence="1">
    <location>
        <begin position="55"/>
        <end position="64"/>
    </location>
</feature>
<accession>A0ABQ9XN49</accession>
<proteinExistence type="predicted"/>
<feature type="region of interest" description="Disordered" evidence="1">
    <location>
        <begin position="45"/>
        <end position="68"/>
    </location>
</feature>
<organism evidence="2 3">
    <name type="scientific">Blattamonas nauphoetae</name>
    <dbReference type="NCBI Taxonomy" id="2049346"/>
    <lineage>
        <taxon>Eukaryota</taxon>
        <taxon>Metamonada</taxon>
        <taxon>Preaxostyla</taxon>
        <taxon>Oxymonadida</taxon>
        <taxon>Blattamonas</taxon>
    </lineage>
</organism>
<dbReference type="EMBL" id="JARBJD010000101">
    <property type="protein sequence ID" value="KAK2952635.1"/>
    <property type="molecule type" value="Genomic_DNA"/>
</dbReference>
<dbReference type="Proteomes" id="UP001281761">
    <property type="component" value="Unassembled WGS sequence"/>
</dbReference>
<name>A0ABQ9XN49_9EUKA</name>
<keyword evidence="3" id="KW-1185">Reference proteome</keyword>
<evidence type="ECO:0000256" key="1">
    <source>
        <dbReference type="SAM" id="MobiDB-lite"/>
    </source>
</evidence>